<feature type="chain" id="PRO_5003375730" description="Tetratricopeptide repeat protein" evidence="1">
    <location>
        <begin position="22"/>
        <end position="210"/>
    </location>
</feature>
<accession>F8N587</accession>
<evidence type="ECO:0000313" key="3">
    <source>
        <dbReference type="Proteomes" id="UP000002772"/>
    </source>
</evidence>
<dbReference type="STRING" id="688246.Premu_0048"/>
<keyword evidence="1" id="KW-0732">Signal</keyword>
<sequence length="210" mass="24303">MKRLGFILLFMLSLGATDSFAASNNNRTAKVTEIVNRLNTVATADANEEAIYELDRLDKIYQNDWLIKYYISYCKFRRGLLDPDNAKNYFGQALTYMRSLDTNLVKAHPDLMALQARIMIMELAIDSSKGEQYVPYIAYLLQTSLAKEPKNSRVNFVEGMFCYFMPSFCGGDKAKGKEFFAKAYGYYKDEPKDELPRWRKELYESMINVK</sequence>
<dbReference type="Proteomes" id="UP000002772">
    <property type="component" value="Unassembled WGS sequence"/>
</dbReference>
<gene>
    <name evidence="2" type="ORF">Premu_0048</name>
</gene>
<reference evidence="3" key="1">
    <citation type="journal article" date="2011" name="Stand. Genomic Sci.">
        <title>Non-contiguous finished genome sequence of the opportunistic oral pathogen Prevotella multisaccharivorax type strain (PPPA20).</title>
        <authorList>
            <person name="Pati A."/>
            <person name="Gronow S."/>
            <person name="Lu M."/>
            <person name="Lapidus A."/>
            <person name="Nolan M."/>
            <person name="Lucas S."/>
            <person name="Hammon N."/>
            <person name="Deshpande S."/>
            <person name="Cheng J.F."/>
            <person name="Tapia R."/>
            <person name="Han C."/>
            <person name="Goodwin L."/>
            <person name="Pitluck S."/>
            <person name="Liolios K."/>
            <person name="Pagani I."/>
            <person name="Mavromatis K."/>
            <person name="Mikhailova N."/>
            <person name="Huntemann M."/>
            <person name="Chen A."/>
            <person name="Palaniappan K."/>
            <person name="Land M."/>
            <person name="Hauser L."/>
            <person name="Detter J.C."/>
            <person name="Brambilla E.M."/>
            <person name="Rohde M."/>
            <person name="Goker M."/>
            <person name="Woyke T."/>
            <person name="Bristow J."/>
            <person name="Eisen J.A."/>
            <person name="Markowitz V."/>
            <person name="Hugenholtz P."/>
            <person name="Kyrpides N.C."/>
            <person name="Klenk H.P."/>
            <person name="Ivanova N."/>
        </authorList>
    </citation>
    <scope>NUCLEOTIDE SEQUENCE [LARGE SCALE GENOMIC DNA]</scope>
    <source>
        <strain evidence="3">DSM 17128</strain>
    </source>
</reference>
<proteinExistence type="predicted"/>
<organism evidence="2 3">
    <name type="scientific">Hallella multisaccharivorax DSM 17128</name>
    <dbReference type="NCBI Taxonomy" id="688246"/>
    <lineage>
        <taxon>Bacteria</taxon>
        <taxon>Pseudomonadati</taxon>
        <taxon>Bacteroidota</taxon>
        <taxon>Bacteroidia</taxon>
        <taxon>Bacteroidales</taxon>
        <taxon>Prevotellaceae</taxon>
        <taxon>Hallella</taxon>
    </lineage>
</organism>
<keyword evidence="3" id="KW-1185">Reference proteome</keyword>
<evidence type="ECO:0008006" key="4">
    <source>
        <dbReference type="Google" id="ProtNLM"/>
    </source>
</evidence>
<evidence type="ECO:0000256" key="1">
    <source>
        <dbReference type="SAM" id="SignalP"/>
    </source>
</evidence>
<name>F8N587_9BACT</name>
<evidence type="ECO:0000313" key="2">
    <source>
        <dbReference type="EMBL" id="EGN58252.1"/>
    </source>
</evidence>
<dbReference type="RefSeq" id="WP_007572155.1">
    <property type="nucleotide sequence ID" value="NZ_BPTS01000003.1"/>
</dbReference>
<feature type="signal peptide" evidence="1">
    <location>
        <begin position="1"/>
        <end position="21"/>
    </location>
</feature>
<protein>
    <recommendedName>
        <fullName evidence="4">Tetratricopeptide repeat protein</fullName>
    </recommendedName>
</protein>
<dbReference type="OrthoDB" id="1150971at2"/>
<dbReference type="HOGENOM" id="CLU_1309207_0_0_10"/>
<dbReference type="EMBL" id="GL945016">
    <property type="protein sequence ID" value="EGN58252.1"/>
    <property type="molecule type" value="Genomic_DNA"/>
</dbReference>
<dbReference type="AlphaFoldDB" id="F8N587"/>